<dbReference type="SMART" id="SM00692">
    <property type="entry name" value="DM3"/>
    <property type="match status" value="1"/>
</dbReference>
<dbReference type="GO" id="GO:0008270">
    <property type="term" value="F:zinc ion binding"/>
    <property type="evidence" value="ECO:0007669"/>
    <property type="project" value="UniProtKB-KW"/>
</dbReference>
<dbReference type="OrthoDB" id="5982876at2759"/>
<dbReference type="GO" id="GO:0043565">
    <property type="term" value="F:sequence-specific DNA binding"/>
    <property type="evidence" value="ECO:0007669"/>
    <property type="project" value="InterPro"/>
</dbReference>
<organism evidence="8">
    <name type="scientific">Camponotus floridanus</name>
    <name type="common">Florida carpenter ant</name>
    <dbReference type="NCBI Taxonomy" id="104421"/>
    <lineage>
        <taxon>Eukaryota</taxon>
        <taxon>Metazoa</taxon>
        <taxon>Ecdysozoa</taxon>
        <taxon>Arthropoda</taxon>
        <taxon>Hexapoda</taxon>
        <taxon>Insecta</taxon>
        <taxon>Pterygota</taxon>
        <taxon>Neoptera</taxon>
        <taxon>Endopterygota</taxon>
        <taxon>Hymenoptera</taxon>
        <taxon>Apocrita</taxon>
        <taxon>Aculeata</taxon>
        <taxon>Formicoidea</taxon>
        <taxon>Formicidae</taxon>
        <taxon>Formicinae</taxon>
        <taxon>Camponotus</taxon>
    </lineage>
</organism>
<dbReference type="EMBL" id="GL438174">
    <property type="protein sequence ID" value="EFN69448.1"/>
    <property type="molecule type" value="Genomic_DNA"/>
</dbReference>
<accession>E2AAU3</accession>
<dbReference type="SUPFAM" id="SSF57716">
    <property type="entry name" value="Glucocorticoid receptor-like (DNA-binding domain)"/>
    <property type="match status" value="1"/>
</dbReference>
<dbReference type="InterPro" id="IPR006612">
    <property type="entry name" value="THAP_Znf"/>
</dbReference>
<evidence type="ECO:0000256" key="4">
    <source>
        <dbReference type="ARBA" id="ARBA00023125"/>
    </source>
</evidence>
<dbReference type="InParanoid" id="E2AAU3"/>
<dbReference type="Pfam" id="PF05485">
    <property type="entry name" value="THAP"/>
    <property type="match status" value="1"/>
</dbReference>
<dbReference type="Gene3D" id="6.20.210.20">
    <property type="entry name" value="THAP domain"/>
    <property type="match status" value="1"/>
</dbReference>
<protein>
    <recommendedName>
        <fullName evidence="6">THAP-type domain-containing protein</fullName>
    </recommendedName>
</protein>
<keyword evidence="1" id="KW-0479">Metal-binding</keyword>
<evidence type="ECO:0000256" key="2">
    <source>
        <dbReference type="ARBA" id="ARBA00022771"/>
    </source>
</evidence>
<keyword evidence="3" id="KW-0862">Zinc</keyword>
<sequence length="155" mass="18126">MSCCICKSHSDSHEDITFHTIPRSEELRAKWIAVIGRNVPNYSKVCSDHFKPNFFQYKINRKLNKIQRHLIEGAIPTEKFQEFQDLHGARKRKRSADEAITCNKVRTVKFIGDLCPEDLTSPECYEVVKKYLKKHNIRVNSLQKQVGRLIKSRKP</sequence>
<feature type="domain" description="THAP-type" evidence="6">
    <location>
        <begin position="1"/>
        <end position="79"/>
    </location>
</feature>
<name>E2AAU3_CAMFO</name>
<dbReference type="PROSITE" id="PS50950">
    <property type="entry name" value="ZF_THAP"/>
    <property type="match status" value="1"/>
</dbReference>
<evidence type="ECO:0000313" key="7">
    <source>
        <dbReference type="EMBL" id="EFN69448.1"/>
    </source>
</evidence>
<dbReference type="OMA" id="HEDITFH"/>
<dbReference type="SMART" id="SM00980">
    <property type="entry name" value="THAP"/>
    <property type="match status" value="1"/>
</dbReference>
<dbReference type="Proteomes" id="UP000000311">
    <property type="component" value="Unassembled WGS sequence"/>
</dbReference>
<dbReference type="PANTHER" id="PTHR46600">
    <property type="entry name" value="THAP DOMAIN-CONTAINING"/>
    <property type="match status" value="1"/>
</dbReference>
<keyword evidence="2 5" id="KW-0863">Zinc-finger</keyword>
<evidence type="ECO:0000256" key="5">
    <source>
        <dbReference type="PROSITE-ProRule" id="PRU00309"/>
    </source>
</evidence>
<evidence type="ECO:0000256" key="3">
    <source>
        <dbReference type="ARBA" id="ARBA00022833"/>
    </source>
</evidence>
<dbReference type="InterPro" id="IPR038441">
    <property type="entry name" value="THAP_Znf_sf"/>
</dbReference>
<keyword evidence="8" id="KW-1185">Reference proteome</keyword>
<reference evidence="7 8" key="1">
    <citation type="journal article" date="2010" name="Science">
        <title>Genomic comparison of the ants Camponotus floridanus and Harpegnathos saltator.</title>
        <authorList>
            <person name="Bonasio R."/>
            <person name="Zhang G."/>
            <person name="Ye C."/>
            <person name="Mutti N.S."/>
            <person name="Fang X."/>
            <person name="Qin N."/>
            <person name="Donahue G."/>
            <person name="Yang P."/>
            <person name="Li Q."/>
            <person name="Li C."/>
            <person name="Zhang P."/>
            <person name="Huang Z."/>
            <person name="Berger S.L."/>
            <person name="Reinberg D."/>
            <person name="Wang J."/>
            <person name="Liebig J."/>
        </authorList>
    </citation>
    <scope>NUCLEOTIDE SEQUENCE [LARGE SCALE GENOMIC DNA]</scope>
    <source>
        <strain evidence="8">C129</strain>
    </source>
</reference>
<keyword evidence="4 5" id="KW-0238">DNA-binding</keyword>
<gene>
    <name evidence="7" type="ORF">EAG_12433</name>
</gene>
<evidence type="ECO:0000256" key="1">
    <source>
        <dbReference type="ARBA" id="ARBA00022723"/>
    </source>
</evidence>
<evidence type="ECO:0000313" key="8">
    <source>
        <dbReference type="Proteomes" id="UP000000311"/>
    </source>
</evidence>
<dbReference type="AlphaFoldDB" id="E2AAU3"/>
<dbReference type="InterPro" id="IPR026516">
    <property type="entry name" value="THAP1/10"/>
</dbReference>
<dbReference type="PANTHER" id="PTHR46600:SF11">
    <property type="entry name" value="THAP DOMAIN-CONTAINING PROTEIN 10"/>
    <property type="match status" value="1"/>
</dbReference>
<evidence type="ECO:0000259" key="6">
    <source>
        <dbReference type="PROSITE" id="PS50950"/>
    </source>
</evidence>
<proteinExistence type="predicted"/>